<dbReference type="InParanoid" id="A2FF91"/>
<feature type="compositionally biased region" description="Low complexity" evidence="2">
    <location>
        <begin position="606"/>
        <end position="620"/>
    </location>
</feature>
<organism evidence="3 4">
    <name type="scientific">Trichomonas vaginalis (strain ATCC PRA-98 / G3)</name>
    <dbReference type="NCBI Taxonomy" id="412133"/>
    <lineage>
        <taxon>Eukaryota</taxon>
        <taxon>Metamonada</taxon>
        <taxon>Parabasalia</taxon>
        <taxon>Trichomonadida</taxon>
        <taxon>Trichomonadidae</taxon>
        <taxon>Trichomonas</taxon>
    </lineage>
</organism>
<reference evidence="3" key="2">
    <citation type="journal article" date="2007" name="Science">
        <title>Draft genome sequence of the sexually transmitted pathogen Trichomonas vaginalis.</title>
        <authorList>
            <person name="Carlton J.M."/>
            <person name="Hirt R.P."/>
            <person name="Silva J.C."/>
            <person name="Delcher A.L."/>
            <person name="Schatz M."/>
            <person name="Zhao Q."/>
            <person name="Wortman J.R."/>
            <person name="Bidwell S.L."/>
            <person name="Alsmark U.C.M."/>
            <person name="Besteiro S."/>
            <person name="Sicheritz-Ponten T."/>
            <person name="Noel C.J."/>
            <person name="Dacks J.B."/>
            <person name="Foster P.G."/>
            <person name="Simillion C."/>
            <person name="Van de Peer Y."/>
            <person name="Miranda-Saavedra D."/>
            <person name="Barton G.J."/>
            <person name="Westrop G.D."/>
            <person name="Mueller S."/>
            <person name="Dessi D."/>
            <person name="Fiori P.L."/>
            <person name="Ren Q."/>
            <person name="Paulsen I."/>
            <person name="Zhang H."/>
            <person name="Bastida-Corcuera F.D."/>
            <person name="Simoes-Barbosa A."/>
            <person name="Brown M.T."/>
            <person name="Hayes R.D."/>
            <person name="Mukherjee M."/>
            <person name="Okumura C.Y."/>
            <person name="Schneider R."/>
            <person name="Smith A.J."/>
            <person name="Vanacova S."/>
            <person name="Villalvazo M."/>
            <person name="Haas B.J."/>
            <person name="Pertea M."/>
            <person name="Feldblyum T.V."/>
            <person name="Utterback T.R."/>
            <person name="Shu C.L."/>
            <person name="Osoegawa K."/>
            <person name="de Jong P.J."/>
            <person name="Hrdy I."/>
            <person name="Horvathova L."/>
            <person name="Zubacova Z."/>
            <person name="Dolezal P."/>
            <person name="Malik S.B."/>
            <person name="Logsdon J.M. Jr."/>
            <person name="Henze K."/>
            <person name="Gupta A."/>
            <person name="Wang C.C."/>
            <person name="Dunne R.L."/>
            <person name="Upcroft J.A."/>
            <person name="Upcroft P."/>
            <person name="White O."/>
            <person name="Salzberg S.L."/>
            <person name="Tang P."/>
            <person name="Chiu C.-H."/>
            <person name="Lee Y.-S."/>
            <person name="Embley T.M."/>
            <person name="Coombs G.H."/>
            <person name="Mottram J.C."/>
            <person name="Tachezy J."/>
            <person name="Fraser-Liggett C.M."/>
            <person name="Johnson P.J."/>
        </authorList>
    </citation>
    <scope>NUCLEOTIDE SEQUENCE [LARGE SCALE GENOMIC DNA]</scope>
    <source>
        <strain evidence="3">G3</strain>
    </source>
</reference>
<evidence type="ECO:0000313" key="4">
    <source>
        <dbReference type="Proteomes" id="UP000001542"/>
    </source>
</evidence>
<evidence type="ECO:0000313" key="3">
    <source>
        <dbReference type="EMBL" id="EAX96421.1"/>
    </source>
</evidence>
<feature type="region of interest" description="Disordered" evidence="2">
    <location>
        <begin position="504"/>
        <end position="551"/>
    </location>
</feature>
<feature type="region of interest" description="Disordered" evidence="2">
    <location>
        <begin position="776"/>
        <end position="934"/>
    </location>
</feature>
<feature type="compositionally biased region" description="Basic and acidic residues" evidence="2">
    <location>
        <begin position="621"/>
        <end position="636"/>
    </location>
</feature>
<dbReference type="VEuPathDB" id="TrichDB:TVAGG3_0878740"/>
<keyword evidence="1" id="KW-0175">Coiled coil</keyword>
<feature type="compositionally biased region" description="Basic and acidic residues" evidence="2">
    <location>
        <begin position="895"/>
        <end position="922"/>
    </location>
</feature>
<feature type="compositionally biased region" description="Acidic residues" evidence="2">
    <location>
        <begin position="844"/>
        <end position="853"/>
    </location>
</feature>
<dbReference type="AlphaFoldDB" id="A2FF91"/>
<sequence>MLSSQDVLELQQVDDDDFDLIHPILLSTFTSTQNEVGMEVIPIPSTIISRPNQSRSKTRFNIVDPEDKKIWYQIKSDENRYFLLKLKDNKNLWDQALQIAAPASCACICGSTIVVALEDGSIHFVDKNFGCFCIPSILMQGKALHLKAIDNDKVVCINSLKKVSVWNLESGSRITKIFDETYSNDMPAIDHVDLTKELPNGELSPIIFFKDYSVRWSHSMNYWVCNKPDIPPYFEVKYEHETVADIENDFTDALLYYETDKVIPLFKELLAFYLKDTPEKAITLTLQLFLRFGEYFDSYCDISISELLTIASTMIEEKSSDLLQQITQSKQYEMARKAKDATEKPRLIFKGKLSTSNLEDEEMPQSELESVAAERAKYSYTPQENRSAMYASQISILPLPDLLKNLTLVQANYITVTNAIKQVYANPDKTNYNVYMFQLSQQYSQIIQQIQYYNNLKNMHIARISKLDFYTAADEFNKLNDYESKMLYLQNNALLNFKYQEMKKHQQDASSQNAQTGKEDENPENDDAEISENDEVKLQIDGDLTPKSKQKGKQLTIDSMIAKSPNLAQAQIPTNQNYLMANLPKKRGRPRKNPLPPPIPSPTKPIPQITQTMQTQQSQSQEKEEEKSNEQNKEETNSQQSSQSQPVQTSPILTPEQLVQYQNYCNIWGAQIRRIQELLTRLKQKPTQEHLQIYQQYQYACTILRNHYQAVQQQQQQNQQIQQIQQEEQKQEIPEQRIELSQDQLDEIKRAMYEGTATQEQIQTYQKYISQMARDQIKETESTKQKKKPGRRERVNIPRDNSNNAPKKRGRKKKTEVVKEETNEEESAEETNKSQNDEIQKENSEEETAEEMEQPTQTIRKSPRKPKRRHFLSSESESGKSQDENEEEEEEEEKKDEKVDKDDDSDHHEDFIDNRNMDKNDLDLFGDDNILKFM</sequence>
<dbReference type="VEuPathDB" id="TrichDB:TVAG_441350"/>
<dbReference type="EMBL" id="DS113759">
    <property type="protein sequence ID" value="EAX96421.1"/>
    <property type="molecule type" value="Genomic_DNA"/>
</dbReference>
<feature type="region of interest" description="Disordered" evidence="2">
    <location>
        <begin position="584"/>
        <end position="649"/>
    </location>
</feature>
<protein>
    <submittedName>
        <fullName evidence="3">AT hook motif family protein</fullName>
    </submittedName>
</protein>
<feature type="compositionally biased region" description="Pro residues" evidence="2">
    <location>
        <begin position="593"/>
        <end position="605"/>
    </location>
</feature>
<feature type="coiled-coil region" evidence="1">
    <location>
        <begin position="704"/>
        <end position="731"/>
    </location>
</feature>
<dbReference type="InterPro" id="IPR011047">
    <property type="entry name" value="Quinoprotein_ADH-like_sf"/>
</dbReference>
<feature type="compositionally biased region" description="Basic residues" evidence="2">
    <location>
        <begin position="861"/>
        <end position="871"/>
    </location>
</feature>
<reference evidence="3" key="1">
    <citation type="submission" date="2006-10" db="EMBL/GenBank/DDBJ databases">
        <authorList>
            <person name="Amadeo P."/>
            <person name="Zhao Q."/>
            <person name="Wortman J."/>
            <person name="Fraser-Liggett C."/>
            <person name="Carlton J."/>
        </authorList>
    </citation>
    <scope>NUCLEOTIDE SEQUENCE</scope>
    <source>
        <strain evidence="3">G3</strain>
    </source>
</reference>
<feature type="compositionally biased region" description="Acidic residues" evidence="2">
    <location>
        <begin position="521"/>
        <end position="533"/>
    </location>
</feature>
<evidence type="ECO:0000256" key="2">
    <source>
        <dbReference type="SAM" id="MobiDB-lite"/>
    </source>
</evidence>
<accession>A2FF91</accession>
<dbReference type="KEGG" id="tva:4754190"/>
<proteinExistence type="predicted"/>
<keyword evidence="4" id="KW-1185">Reference proteome</keyword>
<dbReference type="Proteomes" id="UP000001542">
    <property type="component" value="Unassembled WGS sequence"/>
</dbReference>
<feature type="compositionally biased region" description="Basic and acidic residues" evidence="2">
    <location>
        <begin position="830"/>
        <end position="843"/>
    </location>
</feature>
<feature type="compositionally biased region" description="Acidic residues" evidence="2">
    <location>
        <begin position="884"/>
        <end position="894"/>
    </location>
</feature>
<dbReference type="OrthoDB" id="10687708at2759"/>
<name>A2FF91_TRIV3</name>
<feature type="compositionally biased region" description="Basic and acidic residues" evidence="2">
    <location>
        <begin position="534"/>
        <end position="546"/>
    </location>
</feature>
<feature type="compositionally biased region" description="Low complexity" evidence="2">
    <location>
        <begin position="637"/>
        <end position="649"/>
    </location>
</feature>
<gene>
    <name evidence="3" type="ORF">TVAG_441350</name>
</gene>
<dbReference type="SUPFAM" id="SSF50998">
    <property type="entry name" value="Quinoprotein alcohol dehydrogenase-like"/>
    <property type="match status" value="1"/>
</dbReference>
<dbReference type="RefSeq" id="XP_001309351.1">
    <property type="nucleotide sequence ID" value="XM_001309350.1"/>
</dbReference>
<evidence type="ECO:0000256" key="1">
    <source>
        <dbReference type="SAM" id="Coils"/>
    </source>
</evidence>